<keyword evidence="2" id="KW-1185">Reference proteome</keyword>
<organism evidence="1 2">
    <name type="scientific">Kalanchoe fedtschenkoi</name>
    <name type="common">Lavender scallops</name>
    <name type="synonym">South American air plant</name>
    <dbReference type="NCBI Taxonomy" id="63787"/>
    <lineage>
        <taxon>Eukaryota</taxon>
        <taxon>Viridiplantae</taxon>
        <taxon>Streptophyta</taxon>
        <taxon>Embryophyta</taxon>
        <taxon>Tracheophyta</taxon>
        <taxon>Spermatophyta</taxon>
        <taxon>Magnoliopsida</taxon>
        <taxon>eudicotyledons</taxon>
        <taxon>Gunneridae</taxon>
        <taxon>Pentapetalae</taxon>
        <taxon>Saxifragales</taxon>
        <taxon>Crassulaceae</taxon>
        <taxon>Kalanchoe</taxon>
    </lineage>
</organism>
<name>A0A7N0TEH4_KALFE</name>
<accession>A0A7N0TEH4</accession>
<dbReference type="OMA" id="CMLCCAS"/>
<sequence length="101" mass="11195">MADKLKCMLCCASLPKVEDMAPSADDVNQSAVKNSSVEESIEALKKLLSEKSGLEDVAAAKIKLITAELDRTETEAEPFDPVHRLKSGFDRFKSLKYEYVQ</sequence>
<dbReference type="Proteomes" id="UP000594263">
    <property type="component" value="Unplaced"/>
</dbReference>
<protein>
    <submittedName>
        <fullName evidence="1">Uncharacterized protein</fullName>
    </submittedName>
</protein>
<proteinExistence type="predicted"/>
<evidence type="ECO:0000313" key="2">
    <source>
        <dbReference type="Proteomes" id="UP000594263"/>
    </source>
</evidence>
<dbReference type="EnsemblPlants" id="Kaladp0034s0052.1.v1.1">
    <property type="protein sequence ID" value="Kaladp0034s0052.1.v1.1"/>
    <property type="gene ID" value="Kaladp0034s0052.v1.1"/>
</dbReference>
<evidence type="ECO:0000313" key="1">
    <source>
        <dbReference type="EnsemblPlants" id="Kaladp0034s0052.1.v1.1"/>
    </source>
</evidence>
<reference evidence="1" key="1">
    <citation type="submission" date="2021-01" db="UniProtKB">
        <authorList>
            <consortium name="EnsemblPlants"/>
        </authorList>
    </citation>
    <scope>IDENTIFICATION</scope>
</reference>
<dbReference type="AlphaFoldDB" id="A0A7N0TEH4"/>
<dbReference type="Gramene" id="Kaladp0034s0052.1.v1.1">
    <property type="protein sequence ID" value="Kaladp0034s0052.1.v1.1"/>
    <property type="gene ID" value="Kaladp0034s0052.v1.1"/>
</dbReference>